<feature type="transmembrane region" description="Helical" evidence="1">
    <location>
        <begin position="37"/>
        <end position="57"/>
    </location>
</feature>
<evidence type="ECO:0000313" key="3">
    <source>
        <dbReference type="Proteomes" id="UP000185596"/>
    </source>
</evidence>
<keyword evidence="1" id="KW-1133">Transmembrane helix</keyword>
<feature type="transmembrane region" description="Helical" evidence="1">
    <location>
        <begin position="69"/>
        <end position="88"/>
    </location>
</feature>
<accession>A0A1Q8CBR4</accession>
<keyword evidence="1" id="KW-0812">Transmembrane</keyword>
<gene>
    <name evidence="2" type="ORF">BU204_30060</name>
</gene>
<comment type="caution">
    <text evidence="2">The sequence shown here is derived from an EMBL/GenBank/DDBJ whole genome shotgun (WGS) entry which is preliminary data.</text>
</comment>
<evidence type="ECO:0000256" key="1">
    <source>
        <dbReference type="SAM" id="Phobius"/>
    </source>
</evidence>
<evidence type="ECO:0008006" key="4">
    <source>
        <dbReference type="Google" id="ProtNLM"/>
    </source>
</evidence>
<dbReference type="EMBL" id="MSIE01000066">
    <property type="protein sequence ID" value="OLF11801.1"/>
    <property type="molecule type" value="Genomic_DNA"/>
</dbReference>
<sequence length="115" mass="12366">MEFVRLLLVFLHLLGMAVLIGTFLVQRRATGDGPPNAGWLHGAGLQLVTGLALQLLAPVTDADYNHMKLGIKLLVLVVIAGLALAYTLRKTTPRWLNPTLGGLVVVNVGLAVFWT</sequence>
<dbReference type="Proteomes" id="UP000185596">
    <property type="component" value="Unassembled WGS sequence"/>
</dbReference>
<reference evidence="2 3" key="1">
    <citation type="submission" date="2016-12" db="EMBL/GenBank/DDBJ databases">
        <title>The draft genome sequence of Actinophytocola sp. 11-183.</title>
        <authorList>
            <person name="Wang W."/>
            <person name="Yuan L."/>
        </authorList>
    </citation>
    <scope>NUCLEOTIDE SEQUENCE [LARGE SCALE GENOMIC DNA]</scope>
    <source>
        <strain evidence="2 3">11-183</strain>
    </source>
</reference>
<keyword evidence="1" id="KW-0472">Membrane</keyword>
<dbReference type="STRING" id="1912961.BU204_30060"/>
<keyword evidence="3" id="KW-1185">Reference proteome</keyword>
<dbReference type="AlphaFoldDB" id="A0A1Q8CBR4"/>
<evidence type="ECO:0000313" key="2">
    <source>
        <dbReference type="EMBL" id="OLF11801.1"/>
    </source>
</evidence>
<organism evidence="2 3">
    <name type="scientific">Actinophytocola xanthii</name>
    <dbReference type="NCBI Taxonomy" id="1912961"/>
    <lineage>
        <taxon>Bacteria</taxon>
        <taxon>Bacillati</taxon>
        <taxon>Actinomycetota</taxon>
        <taxon>Actinomycetes</taxon>
        <taxon>Pseudonocardiales</taxon>
        <taxon>Pseudonocardiaceae</taxon>
    </lineage>
</organism>
<feature type="transmembrane region" description="Helical" evidence="1">
    <location>
        <begin position="95"/>
        <end position="114"/>
    </location>
</feature>
<protein>
    <recommendedName>
        <fullName evidence="4">Fe-S protein</fullName>
    </recommendedName>
</protein>
<dbReference type="RefSeq" id="WP_075129160.1">
    <property type="nucleotide sequence ID" value="NZ_MSIE01000066.1"/>
</dbReference>
<proteinExistence type="predicted"/>
<feature type="transmembrane region" description="Helical" evidence="1">
    <location>
        <begin position="6"/>
        <end position="25"/>
    </location>
</feature>
<name>A0A1Q8CBR4_9PSEU</name>